<dbReference type="InterPro" id="IPR006016">
    <property type="entry name" value="UspA"/>
</dbReference>
<feature type="domain" description="UspA" evidence="2">
    <location>
        <begin position="138"/>
        <end position="263"/>
    </location>
</feature>
<protein>
    <submittedName>
        <fullName evidence="3">Universal stress protein</fullName>
    </submittedName>
</protein>
<evidence type="ECO:0000313" key="4">
    <source>
        <dbReference type="Proteomes" id="UP000294513"/>
    </source>
</evidence>
<dbReference type="CDD" id="cd00293">
    <property type="entry name" value="USP-like"/>
    <property type="match status" value="1"/>
</dbReference>
<dbReference type="AlphaFoldDB" id="A0A4R5BMM5"/>
<comment type="caution">
    <text evidence="3">The sequence shown here is derived from an EMBL/GenBank/DDBJ whole genome shotgun (WGS) entry which is preliminary data.</text>
</comment>
<dbReference type="SUPFAM" id="SSF52402">
    <property type="entry name" value="Adenine nucleotide alpha hydrolases-like"/>
    <property type="match status" value="2"/>
</dbReference>
<sequence>MIGEHVLAGYIPDAGGREALDLARAIVGLTGGRLSVAHVHPPGLAAAEGEARTLLEQAADLLDDAPADLLVQEGRSVGRALTLLASRNGADLIVVGSPVGGARGRIGVGTAADHLLHSATEAVMLTPSGYTPPDDLNRITVMYVRRPQCDDAVIRAAQAADRLDVPLRLVTLAVGDADPESLRDDLALAIRLALDSAELVPEDVSADLAEGDDVADALDDMDWQDGEILVCASSEDASAHRVFVGEVALKVLRAAPCPVAVLPRGYF</sequence>
<gene>
    <name evidence="3" type="ORF">E1298_17305</name>
</gene>
<accession>A0A4R5BMM5</accession>
<keyword evidence="4" id="KW-1185">Reference proteome</keyword>
<name>A0A4R5BMM5_9ACTN</name>
<dbReference type="PANTHER" id="PTHR46268:SF6">
    <property type="entry name" value="UNIVERSAL STRESS PROTEIN UP12"/>
    <property type="match status" value="1"/>
</dbReference>
<feature type="domain" description="UspA" evidence="2">
    <location>
        <begin position="12"/>
        <end position="126"/>
    </location>
</feature>
<dbReference type="RefSeq" id="WP_131894410.1">
    <property type="nucleotide sequence ID" value="NZ_SMKU01000079.1"/>
</dbReference>
<dbReference type="OrthoDB" id="5242641at2"/>
<dbReference type="EMBL" id="SMKU01000079">
    <property type="protein sequence ID" value="TDD86573.1"/>
    <property type="molecule type" value="Genomic_DNA"/>
</dbReference>
<dbReference type="Gene3D" id="3.40.50.12370">
    <property type="match status" value="1"/>
</dbReference>
<comment type="similarity">
    <text evidence="1">Belongs to the universal stress protein A family.</text>
</comment>
<evidence type="ECO:0000313" key="3">
    <source>
        <dbReference type="EMBL" id="TDD86573.1"/>
    </source>
</evidence>
<dbReference type="Proteomes" id="UP000294513">
    <property type="component" value="Unassembled WGS sequence"/>
</dbReference>
<evidence type="ECO:0000256" key="1">
    <source>
        <dbReference type="ARBA" id="ARBA00008791"/>
    </source>
</evidence>
<dbReference type="Pfam" id="PF00582">
    <property type="entry name" value="Usp"/>
    <property type="match status" value="2"/>
</dbReference>
<evidence type="ECO:0000259" key="2">
    <source>
        <dbReference type="Pfam" id="PF00582"/>
    </source>
</evidence>
<proteinExistence type="inferred from homology"/>
<organism evidence="3 4">
    <name type="scientific">Actinomadura rubrisoli</name>
    <dbReference type="NCBI Taxonomy" id="2530368"/>
    <lineage>
        <taxon>Bacteria</taxon>
        <taxon>Bacillati</taxon>
        <taxon>Actinomycetota</taxon>
        <taxon>Actinomycetes</taxon>
        <taxon>Streptosporangiales</taxon>
        <taxon>Thermomonosporaceae</taxon>
        <taxon>Actinomadura</taxon>
    </lineage>
</organism>
<dbReference type="PANTHER" id="PTHR46268">
    <property type="entry name" value="STRESS RESPONSE PROTEIN NHAX"/>
    <property type="match status" value="1"/>
</dbReference>
<reference evidence="3 4" key="1">
    <citation type="submission" date="2019-03" db="EMBL/GenBank/DDBJ databases">
        <title>Draft genome sequences of novel Actinobacteria.</title>
        <authorList>
            <person name="Sahin N."/>
            <person name="Ay H."/>
            <person name="Saygin H."/>
        </authorList>
    </citation>
    <scope>NUCLEOTIDE SEQUENCE [LARGE SCALE GENOMIC DNA]</scope>
    <source>
        <strain evidence="3 4">H3C3</strain>
    </source>
</reference>